<evidence type="ECO:0000313" key="2">
    <source>
        <dbReference type="EMBL" id="CRK81017.1"/>
    </source>
</evidence>
<keyword evidence="1" id="KW-0472">Membrane</keyword>
<sequence>MQQINLIEKNVSTGLFQFIFSFSLVEGSKQNFITFFENQEFQAFQLNQLENENAFYGNFRVSHRDMEKYFFPNTNNILFPQASENTGFQRYSKSLNLKAILTNNHITIPFRLHSIDLTICPFELGFITLRTEISDLLFSQAIEYASSFQSIKEAEIELLGEVYPRINDFIFEALLPGLMSFLDMKSLRGVFFQEEPFAGNEQIYVQSLLSFNENQQIELADVYRSGFLNGLDADSKPFINSKNLKYIQQYVQGNSDDCWAPNRYYFFGTSCFTCISNESKMTTDQLASQFYGEFYYSLLVNLYHKSVFLKIARDYSKLKIDTDSKEIRKLIYLINSFTSNYFYLSDFGLTREQKLYDLFRKTFNIDLLYNNTKETLITLVKYDENTVTKKDSIILLILTLYTVVCGIFSMNLFTNDLKGKIHWSHLKDYNPFENFAIFIVFSGLLVATILLILNLFQSYSNWKNRKKWVKQIVFSSKISKK</sequence>
<gene>
    <name evidence="2" type="ORF">BN000_00911</name>
</gene>
<keyword evidence="1" id="KW-1133">Transmembrane helix</keyword>
<protein>
    <submittedName>
        <fullName evidence="2">Group-specific protein</fullName>
    </submittedName>
</protein>
<dbReference type="Proteomes" id="UP000199087">
    <property type="component" value="Unassembled WGS sequence"/>
</dbReference>
<evidence type="ECO:0000313" key="3">
    <source>
        <dbReference type="Proteomes" id="UP000199087"/>
    </source>
</evidence>
<proteinExistence type="predicted"/>
<keyword evidence="1" id="KW-0812">Transmembrane</keyword>
<feature type="transmembrane region" description="Helical" evidence="1">
    <location>
        <begin position="434"/>
        <end position="456"/>
    </location>
</feature>
<dbReference type="EMBL" id="CVRB01000001">
    <property type="protein sequence ID" value="CRK81017.1"/>
    <property type="molecule type" value="Genomic_DNA"/>
</dbReference>
<evidence type="ECO:0000256" key="1">
    <source>
        <dbReference type="SAM" id="Phobius"/>
    </source>
</evidence>
<dbReference type="STRING" id="1499688.BN000_00911"/>
<reference evidence="3" key="1">
    <citation type="submission" date="2015-05" db="EMBL/GenBank/DDBJ databases">
        <authorList>
            <person name="Urmite Genomes"/>
        </authorList>
    </citation>
    <scope>NUCLEOTIDE SEQUENCE [LARGE SCALE GENOMIC DNA]</scope>
    <source>
        <strain evidence="3">LF1</strain>
    </source>
</reference>
<name>A0A0U1NSK5_9BACI</name>
<dbReference type="AlphaFoldDB" id="A0A0U1NSK5"/>
<dbReference type="OrthoDB" id="1947873at2"/>
<accession>A0A0U1NSK5</accession>
<dbReference type="RefSeq" id="WP_090631438.1">
    <property type="nucleotide sequence ID" value="NZ_CVRB01000001.1"/>
</dbReference>
<organism evidence="2 3">
    <name type="scientific">Neobacillus massiliamazoniensis</name>
    <dbReference type="NCBI Taxonomy" id="1499688"/>
    <lineage>
        <taxon>Bacteria</taxon>
        <taxon>Bacillati</taxon>
        <taxon>Bacillota</taxon>
        <taxon>Bacilli</taxon>
        <taxon>Bacillales</taxon>
        <taxon>Bacillaceae</taxon>
        <taxon>Neobacillus</taxon>
    </lineage>
</organism>
<keyword evidence="3" id="KW-1185">Reference proteome</keyword>
<feature type="transmembrane region" description="Helical" evidence="1">
    <location>
        <begin position="393"/>
        <end position="414"/>
    </location>
</feature>